<keyword evidence="6" id="KW-0418">Kinase</keyword>
<dbReference type="Proteomes" id="UP001209701">
    <property type="component" value="Unassembled WGS sequence"/>
</dbReference>
<evidence type="ECO:0000256" key="6">
    <source>
        <dbReference type="ARBA" id="ARBA00022777"/>
    </source>
</evidence>
<accession>A0ABT2YDX7</accession>
<dbReference type="InterPro" id="IPR005467">
    <property type="entry name" value="His_kinase_dom"/>
</dbReference>
<dbReference type="Pfam" id="PF02518">
    <property type="entry name" value="HATPase_c"/>
    <property type="match status" value="1"/>
</dbReference>
<evidence type="ECO:0000313" key="11">
    <source>
        <dbReference type="Proteomes" id="UP001209701"/>
    </source>
</evidence>
<protein>
    <recommendedName>
        <fullName evidence="2">histidine kinase</fullName>
        <ecNumber evidence="2">2.7.13.3</ecNumber>
    </recommendedName>
</protein>
<evidence type="ECO:0000259" key="9">
    <source>
        <dbReference type="PROSITE" id="PS50109"/>
    </source>
</evidence>
<dbReference type="Gene3D" id="3.30.565.10">
    <property type="entry name" value="Histidine kinase-like ATPase, C-terminal domain"/>
    <property type="match status" value="1"/>
</dbReference>
<feature type="transmembrane region" description="Helical" evidence="8">
    <location>
        <begin position="196"/>
        <end position="214"/>
    </location>
</feature>
<evidence type="ECO:0000256" key="7">
    <source>
        <dbReference type="ARBA" id="ARBA00022840"/>
    </source>
</evidence>
<feature type="transmembrane region" description="Helical" evidence="8">
    <location>
        <begin position="56"/>
        <end position="76"/>
    </location>
</feature>
<keyword evidence="8" id="KW-1133">Transmembrane helix</keyword>
<keyword evidence="3" id="KW-0597">Phosphoprotein</keyword>
<feature type="transmembrane region" description="Helical" evidence="8">
    <location>
        <begin position="226"/>
        <end position="245"/>
    </location>
</feature>
<evidence type="ECO:0000256" key="4">
    <source>
        <dbReference type="ARBA" id="ARBA00022679"/>
    </source>
</evidence>
<feature type="transmembrane region" description="Helical" evidence="8">
    <location>
        <begin position="127"/>
        <end position="145"/>
    </location>
</feature>
<evidence type="ECO:0000256" key="3">
    <source>
        <dbReference type="ARBA" id="ARBA00022553"/>
    </source>
</evidence>
<name>A0ABT2YDX7_9BURK</name>
<evidence type="ECO:0000313" key="10">
    <source>
        <dbReference type="EMBL" id="MCV2368221.1"/>
    </source>
</evidence>
<reference evidence="10 11" key="1">
    <citation type="submission" date="2021-11" db="EMBL/GenBank/DDBJ databases">
        <authorList>
            <person name="Liang Q."/>
            <person name="Mou H."/>
            <person name="Liu Z."/>
        </authorList>
    </citation>
    <scope>NUCLEOTIDE SEQUENCE [LARGE SCALE GENOMIC DNA]</scope>
    <source>
        <strain evidence="10 11">CHU3</strain>
    </source>
</reference>
<evidence type="ECO:0000256" key="1">
    <source>
        <dbReference type="ARBA" id="ARBA00000085"/>
    </source>
</evidence>
<dbReference type="InterPro" id="IPR013656">
    <property type="entry name" value="PAS_4"/>
</dbReference>
<dbReference type="PROSITE" id="PS50109">
    <property type="entry name" value="HIS_KIN"/>
    <property type="match status" value="1"/>
</dbReference>
<keyword evidence="8" id="KW-0472">Membrane</keyword>
<dbReference type="InterPro" id="IPR011495">
    <property type="entry name" value="Sig_transdc_His_kin_sub2_dim/P"/>
</dbReference>
<keyword evidence="8" id="KW-0812">Transmembrane</keyword>
<dbReference type="Pfam" id="PF07568">
    <property type="entry name" value="HisKA_2"/>
    <property type="match status" value="1"/>
</dbReference>
<dbReference type="Gene3D" id="3.30.450.20">
    <property type="entry name" value="PAS domain"/>
    <property type="match status" value="1"/>
</dbReference>
<feature type="transmembrane region" description="Helical" evidence="8">
    <location>
        <begin position="157"/>
        <end position="176"/>
    </location>
</feature>
<keyword evidence="4" id="KW-0808">Transferase</keyword>
<feature type="domain" description="Histidine kinase" evidence="9">
    <location>
        <begin position="425"/>
        <end position="624"/>
    </location>
</feature>
<dbReference type="EC" id="2.7.13.3" evidence="2"/>
<keyword evidence="11" id="KW-1185">Reference proteome</keyword>
<dbReference type="InterPro" id="IPR033425">
    <property type="entry name" value="MASE3"/>
</dbReference>
<dbReference type="InterPro" id="IPR036890">
    <property type="entry name" value="HATPase_C_sf"/>
</dbReference>
<keyword evidence="7" id="KW-0067">ATP-binding</keyword>
<dbReference type="InterPro" id="IPR003594">
    <property type="entry name" value="HATPase_dom"/>
</dbReference>
<dbReference type="SUPFAM" id="SSF55785">
    <property type="entry name" value="PYP-like sensor domain (PAS domain)"/>
    <property type="match status" value="1"/>
</dbReference>
<dbReference type="RefSeq" id="WP_263570812.1">
    <property type="nucleotide sequence ID" value="NZ_JAJIRN010000003.1"/>
</dbReference>
<gene>
    <name evidence="10" type="ORF">LNV07_08945</name>
</gene>
<comment type="catalytic activity">
    <reaction evidence="1">
        <text>ATP + protein L-histidine = ADP + protein N-phospho-L-histidine.</text>
        <dbReference type="EC" id="2.7.13.3"/>
    </reaction>
</comment>
<comment type="caution">
    <text evidence="10">The sequence shown here is derived from an EMBL/GenBank/DDBJ whole genome shotgun (WGS) entry which is preliminary data.</text>
</comment>
<dbReference type="PANTHER" id="PTHR41523:SF8">
    <property type="entry name" value="ETHYLENE RESPONSE SENSOR PROTEIN"/>
    <property type="match status" value="1"/>
</dbReference>
<sequence length="633" mass="68793">MSKAQAMVFSDYIHPSLHRELRKHGLALAVLSALLLLCWLAPSQQMFKGLAGYPPIHTMLETAAICVAGLVFATAWNAYSAGRASGNLFLLACAFLGVGLLDLAHMLSYAGMPDFVTPNGAEKAINFWLAARSMAALALLAVAARRWPAPATKAGRYAILLALIGWVGVVHGVFLFRPEWMPRTFIVGQGLSAFKLGFEYTLIAINLLTAALLLRRMSSPSMVNAPAFLGVVLAMAMSEFFFTLYGDVTDGFNLMGHLYKIVSYLFLYKAVVVAAIERPYLELDALHGRLQATLAAVPHQVFEVDLTGRVLEHHTPAHVDAMLLAPPGRGSIIACTLDELLPAESVGQLSAALQEALSRGFSYGREMALVSSEGLRWFGLSVARKAALPGEPEALVVLTCDVTERIQAQQDLETSLREKNALLLEVHHRVKNNLQVISSLLRLESGRSKHAPTKTVLQDMQGRVRAMALLHETIYRKGTFAAIDLGSYVREIAADALKMQQLTPGAVQLRLELGSVLIGLDQATPCAMLINELLSNSLKHGFPEGRCGEICISLNPLEEERHWRLRLSDNGLGFPADLELRRSRSLGLQLVGDLAGQMGGKLQVGEGPQAVFTVDFRAELPVPLAIKLAGDRQ</sequence>
<dbReference type="PANTHER" id="PTHR41523">
    <property type="entry name" value="TWO-COMPONENT SYSTEM SENSOR PROTEIN"/>
    <property type="match status" value="1"/>
</dbReference>
<dbReference type="SUPFAM" id="SSF55874">
    <property type="entry name" value="ATPase domain of HSP90 chaperone/DNA topoisomerase II/histidine kinase"/>
    <property type="match status" value="1"/>
</dbReference>
<evidence type="ECO:0000256" key="2">
    <source>
        <dbReference type="ARBA" id="ARBA00012438"/>
    </source>
</evidence>
<organism evidence="10 11">
    <name type="scientific">Roseateles oligotrophus</name>
    <dbReference type="NCBI Taxonomy" id="1769250"/>
    <lineage>
        <taxon>Bacteria</taxon>
        <taxon>Pseudomonadati</taxon>
        <taxon>Pseudomonadota</taxon>
        <taxon>Betaproteobacteria</taxon>
        <taxon>Burkholderiales</taxon>
        <taxon>Sphaerotilaceae</taxon>
        <taxon>Roseateles</taxon>
    </lineage>
</organism>
<keyword evidence="5" id="KW-0547">Nucleotide-binding</keyword>
<dbReference type="Pfam" id="PF08448">
    <property type="entry name" value="PAS_4"/>
    <property type="match status" value="1"/>
</dbReference>
<dbReference type="EMBL" id="JAJIRN010000003">
    <property type="protein sequence ID" value="MCV2368221.1"/>
    <property type="molecule type" value="Genomic_DNA"/>
</dbReference>
<dbReference type="Pfam" id="PF17159">
    <property type="entry name" value="MASE3"/>
    <property type="match status" value="1"/>
</dbReference>
<evidence type="ECO:0000256" key="5">
    <source>
        <dbReference type="ARBA" id="ARBA00022741"/>
    </source>
</evidence>
<proteinExistence type="predicted"/>
<dbReference type="SMART" id="SM00387">
    <property type="entry name" value="HATPase_c"/>
    <property type="match status" value="1"/>
</dbReference>
<feature type="transmembrane region" description="Helical" evidence="8">
    <location>
        <begin position="88"/>
        <end position="107"/>
    </location>
</feature>
<dbReference type="InterPro" id="IPR035965">
    <property type="entry name" value="PAS-like_dom_sf"/>
</dbReference>
<evidence type="ECO:0000256" key="8">
    <source>
        <dbReference type="SAM" id="Phobius"/>
    </source>
</evidence>